<feature type="compositionally biased region" description="Pro residues" evidence="1">
    <location>
        <begin position="113"/>
        <end position="132"/>
    </location>
</feature>
<feature type="compositionally biased region" description="Polar residues" evidence="1">
    <location>
        <begin position="78"/>
        <end position="91"/>
    </location>
</feature>
<dbReference type="Proteomes" id="UP001432071">
    <property type="component" value="Chromosome"/>
</dbReference>
<accession>A0ABZ1QPR9</accession>
<name>A0ABZ1QPR9_9ACTN</name>
<keyword evidence="3" id="KW-1185">Reference proteome</keyword>
<dbReference type="RefSeq" id="WP_328733587.1">
    <property type="nucleotide sequence ID" value="NZ_CP108038.1"/>
</dbReference>
<protein>
    <submittedName>
        <fullName evidence="2">DUF6207 family protein</fullName>
    </submittedName>
</protein>
<gene>
    <name evidence="2" type="ORF">OHT53_00505</name>
</gene>
<feature type="region of interest" description="Disordered" evidence="1">
    <location>
        <begin position="57"/>
        <end position="135"/>
    </location>
</feature>
<evidence type="ECO:0000313" key="2">
    <source>
        <dbReference type="EMBL" id="WUN84683.1"/>
    </source>
</evidence>
<evidence type="ECO:0000313" key="3">
    <source>
        <dbReference type="Proteomes" id="UP001432071"/>
    </source>
</evidence>
<dbReference type="EMBL" id="CP108038">
    <property type="protein sequence ID" value="WUN84683.1"/>
    <property type="molecule type" value="Genomic_DNA"/>
</dbReference>
<organism evidence="2 3">
    <name type="scientific">Streptomyces bobili</name>
    <dbReference type="NCBI Taxonomy" id="67280"/>
    <lineage>
        <taxon>Bacteria</taxon>
        <taxon>Bacillati</taxon>
        <taxon>Actinomycetota</taxon>
        <taxon>Actinomycetes</taxon>
        <taxon>Kitasatosporales</taxon>
        <taxon>Streptomycetaceae</taxon>
        <taxon>Streptomyces</taxon>
    </lineage>
</organism>
<evidence type="ECO:0000256" key="1">
    <source>
        <dbReference type="SAM" id="MobiDB-lite"/>
    </source>
</evidence>
<dbReference type="GeneID" id="93759400"/>
<proteinExistence type="predicted"/>
<sequence>MDPINETHVSEPGLLAVAAADDATALPFPELLAARWATATADQMTRDADEPGVRLRCYPDLKQPVGLDTSADAPPLGRTNSAGPTSKSAGTAPSAAIRPWSTAPSPSAGTSGSPPPDPWTPPPRTRAPPPDLQPLIDAVTTPDTVLICTSGINELPVIGEAFRAPAA</sequence>
<feature type="compositionally biased region" description="Low complexity" evidence="1">
    <location>
        <begin position="101"/>
        <end position="112"/>
    </location>
</feature>
<dbReference type="Pfam" id="PF19711">
    <property type="entry name" value="DUF6207"/>
    <property type="match status" value="1"/>
</dbReference>
<reference evidence="2" key="1">
    <citation type="submission" date="2022-10" db="EMBL/GenBank/DDBJ databases">
        <title>The complete genomes of actinobacterial strains from the NBC collection.</title>
        <authorList>
            <person name="Joergensen T.S."/>
            <person name="Alvarez Arevalo M."/>
            <person name="Sterndorff E.B."/>
            <person name="Faurdal D."/>
            <person name="Vuksanovic O."/>
            <person name="Mourched A.-S."/>
            <person name="Charusanti P."/>
            <person name="Shaw S."/>
            <person name="Blin K."/>
            <person name="Weber T."/>
        </authorList>
    </citation>
    <scope>NUCLEOTIDE SEQUENCE</scope>
    <source>
        <strain evidence="2">NBC_00302</strain>
    </source>
</reference>
<dbReference type="InterPro" id="IPR045775">
    <property type="entry name" value="DUF6207"/>
</dbReference>